<reference evidence="12" key="1">
    <citation type="journal article" date="2020" name="Stud. Mycol.">
        <title>101 Dothideomycetes genomes: a test case for predicting lifestyles and emergence of pathogens.</title>
        <authorList>
            <person name="Haridas S."/>
            <person name="Albert R."/>
            <person name="Binder M."/>
            <person name="Bloem J."/>
            <person name="Labutti K."/>
            <person name="Salamov A."/>
            <person name="Andreopoulos B."/>
            <person name="Baker S."/>
            <person name="Barry K."/>
            <person name="Bills G."/>
            <person name="Bluhm B."/>
            <person name="Cannon C."/>
            <person name="Castanera R."/>
            <person name="Culley D."/>
            <person name="Daum C."/>
            <person name="Ezra D."/>
            <person name="Gonzalez J."/>
            <person name="Henrissat B."/>
            <person name="Kuo A."/>
            <person name="Liang C."/>
            <person name="Lipzen A."/>
            <person name="Lutzoni F."/>
            <person name="Magnuson J."/>
            <person name="Mondo S."/>
            <person name="Nolan M."/>
            <person name="Ohm R."/>
            <person name="Pangilinan J."/>
            <person name="Park H.-J."/>
            <person name="Ramirez L."/>
            <person name="Alfaro M."/>
            <person name="Sun H."/>
            <person name="Tritt A."/>
            <person name="Yoshinaga Y."/>
            <person name="Zwiers L.-H."/>
            <person name="Turgeon B."/>
            <person name="Goodwin S."/>
            <person name="Spatafora J."/>
            <person name="Crous P."/>
            <person name="Grigoriev I."/>
        </authorList>
    </citation>
    <scope>NUCLEOTIDE SEQUENCE</scope>
    <source>
        <strain evidence="12">CBS 473.64</strain>
    </source>
</reference>
<dbReference type="UniPathway" id="UPA00696"/>
<evidence type="ECO:0000256" key="2">
    <source>
        <dbReference type="ARBA" id="ARBA00004987"/>
    </source>
</evidence>
<dbReference type="GO" id="GO:0008422">
    <property type="term" value="F:beta-glucosidase activity"/>
    <property type="evidence" value="ECO:0007669"/>
    <property type="project" value="UniProtKB-EC"/>
</dbReference>
<dbReference type="InterPro" id="IPR017853">
    <property type="entry name" value="GH"/>
</dbReference>
<dbReference type="InterPro" id="IPR036881">
    <property type="entry name" value="Glyco_hydro_3_C_sf"/>
</dbReference>
<evidence type="ECO:0000313" key="13">
    <source>
        <dbReference type="Proteomes" id="UP000799753"/>
    </source>
</evidence>
<dbReference type="SMART" id="SM01217">
    <property type="entry name" value="Fn3_like"/>
    <property type="match status" value="1"/>
</dbReference>
<dbReference type="InterPro" id="IPR001764">
    <property type="entry name" value="Glyco_hydro_3_N"/>
</dbReference>
<keyword evidence="9 10" id="KW-0624">Polysaccharide degradation</keyword>
<comment type="pathway">
    <text evidence="2 10">Glycan metabolism; cellulose degradation.</text>
</comment>
<dbReference type="InterPro" id="IPR050288">
    <property type="entry name" value="Cellulose_deg_GH3"/>
</dbReference>
<dbReference type="InterPro" id="IPR026891">
    <property type="entry name" value="Fn3-like"/>
</dbReference>
<dbReference type="InterPro" id="IPR037524">
    <property type="entry name" value="PA14/GLEYA"/>
</dbReference>
<keyword evidence="13" id="KW-1185">Reference proteome</keyword>
<organism evidence="12 13">
    <name type="scientific">Massarina eburnea CBS 473.64</name>
    <dbReference type="NCBI Taxonomy" id="1395130"/>
    <lineage>
        <taxon>Eukaryota</taxon>
        <taxon>Fungi</taxon>
        <taxon>Dikarya</taxon>
        <taxon>Ascomycota</taxon>
        <taxon>Pezizomycotina</taxon>
        <taxon>Dothideomycetes</taxon>
        <taxon>Pleosporomycetidae</taxon>
        <taxon>Pleosporales</taxon>
        <taxon>Massarineae</taxon>
        <taxon>Massarinaceae</taxon>
        <taxon>Massarina</taxon>
    </lineage>
</organism>
<dbReference type="Pfam" id="PF14310">
    <property type="entry name" value="Fn3-like"/>
    <property type="match status" value="1"/>
</dbReference>
<name>A0A6A6RJC3_9PLEO</name>
<dbReference type="Pfam" id="PF00933">
    <property type="entry name" value="Glyco_hydro_3"/>
    <property type="match status" value="1"/>
</dbReference>
<dbReference type="SMART" id="SM00758">
    <property type="entry name" value="PA14"/>
    <property type="match status" value="1"/>
</dbReference>
<sequence length="856" mass="92551">MIENPETSAKLTELLKSMTLPEKISLLSGKNMWETPSIPHLGIKSLKTTDGPAGVRGAKWTGGTRSTYIPCGISLGATFDPAMAEKLGQILGAEAKAKNAHVLLAPTMNMSRSPLGGRNFEDYGEDGYLTGRIATSMVKGIQSQGVGACPKHYVGNEQESRRFNIDEKIDERTLREVYLRPFQMVCEADPWTFMTAYNKVNGEHCDVSKKLLQDILRGEWGFGGVVMSDWGGLNDTVKSLMAGTDLEMPGPPIRRGERLSDAVKRGEVQENDVDVCVKRMLRLLERAGCLGKPGEEDADEFEEKAINADEGPADRVEVRLRAKEAAIGGMVLLKNESNALPLAASKIKSLAIIGPNAKNPTIGGAGSAVVNPYYVSTPLERISELARAENPDIKISHEVGILTHKMLPLPDGLVKNGENPGVRLDFFAGHNFEGEVVGSRDWAGTQIMMMSDGDIPESLRGNKYCFRLSGKLTALESGSYTVGISSTGKAKLFMNSELVVDNSEWTELGEGFMNCGSIEKQATITLEKGQSYDISVDQIAVPPPVKPHDNTLFHTVSGIRFGLLPPIDEDAMLANAVTAANNAGTVVLVVGHNNGTERESIDRTSLSLPGRTASLVRSICAANKNTIVINQSACAVALHEWRDAPAALIQAWYQGQETGNAIADVLFGKANPSGKLPITFPIRLEDHGSHKWFPGDVENDQAEYGEGVLIGYRWFDKHGIQPAWEFGYGGSYTTFSISDIKAEGAIGVKNGSKTAIKATVKNTGSVAGAEVVQVYASSSRELEKKGLDVVPKTLVGFQKAFLEPGRSKEVVVELDGQAVEWYDAEKGGWRVDPGTYTIYVGTSSRDIRSTVDVEVR</sequence>
<dbReference type="Gene3D" id="3.40.50.1700">
    <property type="entry name" value="Glycoside hydrolase family 3 C-terminal domain"/>
    <property type="match status" value="1"/>
</dbReference>
<proteinExistence type="inferred from homology"/>
<keyword evidence="7 10" id="KW-0119">Carbohydrate metabolism</keyword>
<dbReference type="Proteomes" id="UP000799753">
    <property type="component" value="Unassembled WGS sequence"/>
</dbReference>
<keyword evidence="5 10" id="KW-0378">Hydrolase</keyword>
<dbReference type="InterPro" id="IPR002772">
    <property type="entry name" value="Glyco_hydro_3_C"/>
</dbReference>
<gene>
    <name evidence="12" type="ORF">P280DRAFT_318524</name>
</gene>
<protein>
    <recommendedName>
        <fullName evidence="4 10">beta-glucosidase</fullName>
        <ecNumber evidence="4 10">3.2.1.21</ecNumber>
    </recommendedName>
</protein>
<dbReference type="Gene3D" id="2.60.120.260">
    <property type="entry name" value="Galactose-binding domain-like"/>
    <property type="match status" value="1"/>
</dbReference>
<evidence type="ECO:0000256" key="4">
    <source>
        <dbReference type="ARBA" id="ARBA00012744"/>
    </source>
</evidence>
<evidence type="ECO:0000256" key="5">
    <source>
        <dbReference type="ARBA" id="ARBA00022801"/>
    </source>
</evidence>
<evidence type="ECO:0000256" key="6">
    <source>
        <dbReference type="ARBA" id="ARBA00023180"/>
    </source>
</evidence>
<dbReference type="PANTHER" id="PTHR42715">
    <property type="entry name" value="BETA-GLUCOSIDASE"/>
    <property type="match status" value="1"/>
</dbReference>
<evidence type="ECO:0000256" key="3">
    <source>
        <dbReference type="ARBA" id="ARBA00005336"/>
    </source>
</evidence>
<dbReference type="PROSITE" id="PS51820">
    <property type="entry name" value="PA14"/>
    <property type="match status" value="1"/>
</dbReference>
<evidence type="ECO:0000256" key="9">
    <source>
        <dbReference type="ARBA" id="ARBA00023326"/>
    </source>
</evidence>
<dbReference type="PROSITE" id="PS00775">
    <property type="entry name" value="GLYCOSYL_HYDROL_F3"/>
    <property type="match status" value="1"/>
</dbReference>
<keyword evidence="8 10" id="KW-0326">Glycosidase</keyword>
<comment type="similarity">
    <text evidence="3 10">Belongs to the glycosyl hydrolase 3 family.</text>
</comment>
<dbReference type="Pfam" id="PF07691">
    <property type="entry name" value="PA14"/>
    <property type="match status" value="1"/>
</dbReference>
<dbReference type="Gene3D" id="3.20.20.300">
    <property type="entry name" value="Glycoside hydrolase, family 3, N-terminal domain"/>
    <property type="match status" value="1"/>
</dbReference>
<dbReference type="Pfam" id="PF01915">
    <property type="entry name" value="Glyco_hydro_3_C"/>
    <property type="match status" value="1"/>
</dbReference>
<evidence type="ECO:0000256" key="7">
    <source>
        <dbReference type="ARBA" id="ARBA00023277"/>
    </source>
</evidence>
<dbReference type="SUPFAM" id="SSF51445">
    <property type="entry name" value="(Trans)glycosidases"/>
    <property type="match status" value="1"/>
</dbReference>
<evidence type="ECO:0000313" key="12">
    <source>
        <dbReference type="EMBL" id="KAF2634178.1"/>
    </source>
</evidence>
<evidence type="ECO:0000259" key="11">
    <source>
        <dbReference type="PROSITE" id="PS51820"/>
    </source>
</evidence>
<dbReference type="InterPro" id="IPR019800">
    <property type="entry name" value="Glyco_hydro_3_AS"/>
</dbReference>
<dbReference type="InterPro" id="IPR011658">
    <property type="entry name" value="PA14_dom"/>
</dbReference>
<evidence type="ECO:0000256" key="1">
    <source>
        <dbReference type="ARBA" id="ARBA00000448"/>
    </source>
</evidence>
<dbReference type="GO" id="GO:0030245">
    <property type="term" value="P:cellulose catabolic process"/>
    <property type="evidence" value="ECO:0007669"/>
    <property type="project" value="UniProtKB-UniPathway"/>
</dbReference>
<dbReference type="EMBL" id="MU006856">
    <property type="protein sequence ID" value="KAF2634178.1"/>
    <property type="molecule type" value="Genomic_DNA"/>
</dbReference>
<keyword evidence="6" id="KW-0325">Glycoprotein</keyword>
<dbReference type="InterPro" id="IPR036962">
    <property type="entry name" value="Glyco_hydro_3_N_sf"/>
</dbReference>
<dbReference type="PRINTS" id="PR00133">
    <property type="entry name" value="GLHYDRLASE3"/>
</dbReference>
<dbReference type="PANTHER" id="PTHR42715:SF10">
    <property type="entry name" value="BETA-GLUCOSIDASE"/>
    <property type="match status" value="1"/>
</dbReference>
<accession>A0A6A6RJC3</accession>
<dbReference type="SUPFAM" id="SSF52279">
    <property type="entry name" value="Beta-D-glucan exohydrolase, C-terminal domain"/>
    <property type="match status" value="1"/>
</dbReference>
<dbReference type="InterPro" id="IPR013783">
    <property type="entry name" value="Ig-like_fold"/>
</dbReference>
<dbReference type="Gene3D" id="2.60.40.10">
    <property type="entry name" value="Immunoglobulins"/>
    <property type="match status" value="1"/>
</dbReference>
<comment type="catalytic activity">
    <reaction evidence="1 10">
        <text>Hydrolysis of terminal, non-reducing beta-D-glucosyl residues with release of beta-D-glucose.</text>
        <dbReference type="EC" id="3.2.1.21"/>
    </reaction>
</comment>
<dbReference type="EC" id="3.2.1.21" evidence="4 10"/>
<dbReference type="AlphaFoldDB" id="A0A6A6RJC3"/>
<feature type="domain" description="PA14" evidence="11">
    <location>
        <begin position="417"/>
        <end position="577"/>
    </location>
</feature>
<evidence type="ECO:0000256" key="10">
    <source>
        <dbReference type="RuleBase" id="RU361161"/>
    </source>
</evidence>
<evidence type="ECO:0000256" key="8">
    <source>
        <dbReference type="ARBA" id="ARBA00023295"/>
    </source>
</evidence>
<dbReference type="OrthoDB" id="47059at2759"/>